<accession>A0A645EM88</accession>
<sequence length="276" mass="28844">MHVQSGKHTVAFARADVFASGQALARLDRALHMDRLPGANAPARLDVGGAFDHAAHVDALPGAYTVCALQVPANTQALVALQMGAHDQVLADHGGTMDLDGLLGHQIPGGAQVATADQRLRHVHAPIGAQVAPHLQVPAADHAAASADVLARRDRAAAADTAAALDASARVDDAAHVDARTRVDGARKHDGVGIQMIHFQHFIGRPEGVEQPARIIHAPGVHQGVERLLVAHAVFDIADKPAKAHGARALGAQELLGELHRVVHATPLFPLERARA</sequence>
<gene>
    <name evidence="1" type="ORF">SDC9_150138</name>
</gene>
<reference evidence="1" key="1">
    <citation type="submission" date="2019-08" db="EMBL/GenBank/DDBJ databases">
        <authorList>
            <person name="Kucharzyk K."/>
            <person name="Murdoch R.W."/>
            <person name="Higgins S."/>
            <person name="Loffler F."/>
        </authorList>
    </citation>
    <scope>NUCLEOTIDE SEQUENCE</scope>
</reference>
<evidence type="ECO:0000313" key="1">
    <source>
        <dbReference type="EMBL" id="MPN02917.1"/>
    </source>
</evidence>
<proteinExistence type="predicted"/>
<protein>
    <submittedName>
        <fullName evidence="1">Uncharacterized protein</fullName>
    </submittedName>
</protein>
<organism evidence="1">
    <name type="scientific">bioreactor metagenome</name>
    <dbReference type="NCBI Taxonomy" id="1076179"/>
    <lineage>
        <taxon>unclassified sequences</taxon>
        <taxon>metagenomes</taxon>
        <taxon>ecological metagenomes</taxon>
    </lineage>
</organism>
<dbReference type="EMBL" id="VSSQ01048872">
    <property type="protein sequence ID" value="MPN02917.1"/>
    <property type="molecule type" value="Genomic_DNA"/>
</dbReference>
<name>A0A645EM88_9ZZZZ</name>
<dbReference type="AlphaFoldDB" id="A0A645EM88"/>
<comment type="caution">
    <text evidence="1">The sequence shown here is derived from an EMBL/GenBank/DDBJ whole genome shotgun (WGS) entry which is preliminary data.</text>
</comment>